<keyword evidence="5" id="KW-1185">Reference proteome</keyword>
<dbReference type="EMBL" id="JAAIIJ010000002">
    <property type="protein sequence ID" value="NMN01617.1"/>
    <property type="molecule type" value="Genomic_DNA"/>
</dbReference>
<dbReference type="RefSeq" id="WP_172143896.1">
    <property type="nucleotide sequence ID" value="NZ_JAAIIJ010000002.1"/>
</dbReference>
<organism evidence="4 5">
    <name type="scientific">Bifidobacterium panos</name>
    <dbReference type="NCBI Taxonomy" id="2675321"/>
    <lineage>
        <taxon>Bacteria</taxon>
        <taxon>Bacillati</taxon>
        <taxon>Actinomycetota</taxon>
        <taxon>Actinomycetes</taxon>
        <taxon>Bifidobacteriales</taxon>
        <taxon>Bifidobacteriaceae</taxon>
        <taxon>Bifidobacterium</taxon>
    </lineage>
</organism>
<evidence type="ECO:0000313" key="4">
    <source>
        <dbReference type="EMBL" id="NMN01617.1"/>
    </source>
</evidence>
<dbReference type="InterPro" id="IPR042229">
    <property type="entry name" value="Listeria/Bacterioides_rpt_sf"/>
</dbReference>
<evidence type="ECO:0000313" key="5">
    <source>
        <dbReference type="Proteomes" id="UP000553756"/>
    </source>
</evidence>
<keyword evidence="3" id="KW-1133">Transmembrane helix</keyword>
<reference evidence="4 5" key="1">
    <citation type="submission" date="2020-02" db="EMBL/GenBank/DDBJ databases">
        <title>Characterization of phylogenetic diversity of novel bifidobacterial species isolated in Czech ZOOs.</title>
        <authorList>
            <person name="Lugli G.A."/>
            <person name="Vera N.B."/>
            <person name="Ventura M."/>
        </authorList>
    </citation>
    <scope>NUCLEOTIDE SEQUENCE [LARGE SCALE GENOMIC DNA]</scope>
    <source>
        <strain evidence="4 5">DSM 109963</strain>
    </source>
</reference>
<dbReference type="Proteomes" id="UP000553756">
    <property type="component" value="Unassembled WGS sequence"/>
</dbReference>
<keyword evidence="3" id="KW-0812">Transmembrane</keyword>
<dbReference type="InterPro" id="IPR013378">
    <property type="entry name" value="InlB-like_B-rpt"/>
</dbReference>
<feature type="region of interest" description="Disordered" evidence="2">
    <location>
        <begin position="1055"/>
        <end position="1078"/>
    </location>
</feature>
<dbReference type="Gene3D" id="2.60.40.4270">
    <property type="entry name" value="Listeria-Bacteroides repeat domain"/>
    <property type="match status" value="11"/>
</dbReference>
<accession>A0ABX1SWQ9</accession>
<feature type="transmembrane region" description="Helical" evidence="3">
    <location>
        <begin position="1125"/>
        <end position="1147"/>
    </location>
</feature>
<dbReference type="Pfam" id="PF09479">
    <property type="entry name" value="Flg_new"/>
    <property type="match status" value="11"/>
</dbReference>
<comment type="caution">
    <text evidence="4">The sequence shown here is derived from an EMBL/GenBank/DDBJ whole genome shotgun (WGS) entry which is preliminary data.</text>
</comment>
<comment type="subcellular location">
    <subcellularLocation>
        <location evidence="1">Cell envelope</location>
    </subcellularLocation>
</comment>
<name>A0ABX1SWQ9_9BIFI</name>
<gene>
    <name evidence="4" type="ORF">G1C94_0238</name>
</gene>
<protein>
    <submittedName>
        <fullName evidence="4">Cell wall/surface repeat protein</fullName>
    </submittedName>
</protein>
<keyword evidence="3" id="KW-0472">Membrane</keyword>
<dbReference type="NCBIfam" id="TIGR02543">
    <property type="entry name" value="List_Bact_rpt"/>
    <property type="match status" value="11"/>
</dbReference>
<proteinExistence type="predicted"/>
<evidence type="ECO:0000256" key="2">
    <source>
        <dbReference type="SAM" id="MobiDB-lite"/>
    </source>
</evidence>
<evidence type="ECO:0000256" key="3">
    <source>
        <dbReference type="SAM" id="Phobius"/>
    </source>
</evidence>
<feature type="non-terminal residue" evidence="4">
    <location>
        <position position="1"/>
    </location>
</feature>
<sequence>GYTFGGWYTDASFADGTKWNFDTSTMPNNDLTLYAKWTANTDTKYTVEHYLQNVDNDEYTLQSEDTETKQGTTDTETKAEAKTTYTGFTAKDFSQENISGDGKTVVKIYYTRDKHDVTFDAKGHGTTPDKQESVKYGAKVKNPGDLSQDGYTFGGWYTDASFADGTKWNFDTSTMPNNDLTLYAKWTANTDTAYTVEHYLQNVDNDEYTLQSGDTETKQGTTDTETKAEAKTTYTGFTAKDFSQENISGDGKTVVKIYYERNKHGVTFDAKGHGTTPDKLTGVKYGAKVKNPGDLSQDGYTFGGWYTDESFADEKKWDFTKSTMPDNDLTLYAKWTANTDTKYTVEHYLQNVDDDSYPDMPKDVDPMTGTTDTKTVAEVNEYEGFTPVDFSQENISGDGKTVVKIYYERVKHGVTFNAKGHGVTPAGLTDVKYGAKVANPGELSQAGYSFGGWYTDGSFADEKKWDFATNTMPDTDLTLYAKWTANTDTKYTVEHYLQNVDDDSYTLDATDSKTGTTDTETVAEAKSYTGFTAGDVTQQNISGDGKTVVKIYYTRAKHDVTFDAKGHGTAPAGLTGVKYGAKVANPGDLSAEGYVFGGWYADEACTQVWDFTADTMPAGNLTLFAKWGPASDTKYTVKLFRQALDGSYGSEPDVVQVLTGETNADTAAVARSYEGFTVEPFSQQKIAADGSTVVTIRYARNAYTVSFDAKGHGTAPANRSGVKYGALLDNPGGLSADGYTFGGWYADEACTQAWDFTADTMPANDVTLYAKWTVNEYEITYDLNDGTLPADAPKTHTYDEETKLPVPTRDGYTFDGWYDENGNKVDTIPANATDMKITAKWTGNEYNITYDPNDGTLPEDAPKTHTYGEETKLPTPTKDGYTFDGWYDEDGNKVDTIPTDAKDMKITAKWKGDEYDITYDLNGGTLPADAPKTHTYGEETKLPTPTRDGYTFDGWYDENGTKVDTIPANAQDMKITAKWTADEYDITYDLDGGTLPADAPKTHTYGEETKLPTPTRDGYTFDGWYDEAGNKLDTIPADAQDMKITAKWTKNADADNGTKYDPNGGAMPDGWTSADGKLPTPTREGYKFDGWYDDEGNLVTSLKDAAGKTLHARWTKLNTLASTGATGLAAGLTALALAAAGATVGVLRRKRSR</sequence>
<evidence type="ECO:0000256" key="1">
    <source>
        <dbReference type="ARBA" id="ARBA00004196"/>
    </source>
</evidence>